<evidence type="ECO:0000256" key="1">
    <source>
        <dbReference type="ARBA" id="ARBA00022448"/>
    </source>
</evidence>
<evidence type="ECO:0000313" key="6">
    <source>
        <dbReference type="Proteomes" id="UP000521032"/>
    </source>
</evidence>
<dbReference type="CDD" id="cd03230">
    <property type="entry name" value="ABC_DR_subfamily_A"/>
    <property type="match status" value="1"/>
</dbReference>
<dbReference type="SUPFAM" id="SSF52540">
    <property type="entry name" value="P-loop containing nucleoside triphosphate hydrolases"/>
    <property type="match status" value="1"/>
</dbReference>
<reference evidence="5 6" key="1">
    <citation type="submission" date="2020-07" db="EMBL/GenBank/DDBJ databases">
        <authorList>
            <person name="Criscuolo A."/>
        </authorList>
    </citation>
    <scope>NUCLEOTIDE SEQUENCE [LARGE SCALE GENOMIC DNA]</scope>
    <source>
        <strain evidence="6">CIP 111030</strain>
    </source>
</reference>
<dbReference type="Pfam" id="PF00005">
    <property type="entry name" value="ABC_tran"/>
    <property type="match status" value="1"/>
</dbReference>
<dbReference type="Gene3D" id="3.40.50.300">
    <property type="entry name" value="P-loop containing nucleotide triphosphate hydrolases"/>
    <property type="match status" value="1"/>
</dbReference>
<feature type="domain" description="ABC transporter" evidence="4">
    <location>
        <begin position="23"/>
        <end position="253"/>
    </location>
</feature>
<dbReference type="SMART" id="SM00382">
    <property type="entry name" value="AAA"/>
    <property type="match status" value="1"/>
</dbReference>
<keyword evidence="2" id="KW-0547">Nucleotide-binding</keyword>
<evidence type="ECO:0000256" key="3">
    <source>
        <dbReference type="ARBA" id="ARBA00022840"/>
    </source>
</evidence>
<name>A0A6V7RM11_9BACL</name>
<dbReference type="PROSITE" id="PS50893">
    <property type="entry name" value="ABC_TRANSPORTER_2"/>
    <property type="match status" value="1"/>
</dbReference>
<dbReference type="InterPro" id="IPR003593">
    <property type="entry name" value="AAA+_ATPase"/>
</dbReference>
<dbReference type="PANTHER" id="PTHR42939">
    <property type="entry name" value="ABC TRANSPORTER ATP-BINDING PROTEIN ALBC-RELATED"/>
    <property type="match status" value="1"/>
</dbReference>
<evidence type="ECO:0000256" key="2">
    <source>
        <dbReference type="ARBA" id="ARBA00022741"/>
    </source>
</evidence>
<dbReference type="AlphaFoldDB" id="A0A6V7RM11"/>
<comment type="caution">
    <text evidence="5">The sequence shown here is derived from an EMBL/GenBank/DDBJ whole genome shotgun (WGS) entry which is preliminary data.</text>
</comment>
<evidence type="ECO:0000313" key="5">
    <source>
        <dbReference type="EMBL" id="CAD2078447.1"/>
    </source>
</evidence>
<organism evidence="5 6">
    <name type="scientific">Phocicoccus schoeneichii</name>
    <dbReference type="NCBI Taxonomy" id="1812261"/>
    <lineage>
        <taxon>Bacteria</taxon>
        <taxon>Bacillati</taxon>
        <taxon>Bacillota</taxon>
        <taxon>Bacilli</taxon>
        <taxon>Bacillales</taxon>
        <taxon>Salinicoccaceae</taxon>
        <taxon>Phocicoccus</taxon>
    </lineage>
</organism>
<dbReference type="PROSITE" id="PS00211">
    <property type="entry name" value="ABC_TRANSPORTER_1"/>
    <property type="match status" value="1"/>
</dbReference>
<evidence type="ECO:0000259" key="4">
    <source>
        <dbReference type="PROSITE" id="PS50893"/>
    </source>
</evidence>
<dbReference type="Proteomes" id="UP000521032">
    <property type="component" value="Unassembled WGS sequence"/>
</dbReference>
<dbReference type="GO" id="GO:0016887">
    <property type="term" value="F:ATP hydrolysis activity"/>
    <property type="evidence" value="ECO:0007669"/>
    <property type="project" value="InterPro"/>
</dbReference>
<keyword evidence="6" id="KW-1185">Reference proteome</keyword>
<dbReference type="InterPro" id="IPR003439">
    <property type="entry name" value="ABC_transporter-like_ATP-bd"/>
</dbReference>
<sequence>MIYLNYIIHDYTINLKDVETMILELKNVTGGYSKTPVIHNIDFNISEGEIVGLIGLNGAGKSTTIKHILGLLSPQSGSIEVLGKKITNINEQARAHMTYIPESPILYEELTLREHIHMTAMAYGLDENTVMERADGLLKRFRLEKELDKFPTHFSKGMKQKVMLICAFVVQPELYIIDEPFLGLDPIGIESLIDLMVKERNNNRSILMSTHILSTAERYCDRYIIIHDGRKIADGTIEDLRAQTGLENGTLDDVYLKLTGGDTHVS</sequence>
<keyword evidence="3 5" id="KW-0067">ATP-binding</keyword>
<dbReference type="InterPro" id="IPR017871">
    <property type="entry name" value="ABC_transporter-like_CS"/>
</dbReference>
<gene>
    <name evidence="5" type="primary">ecsA_1</name>
    <name evidence="5" type="ORF">JEOSCH030_01532</name>
</gene>
<dbReference type="PANTHER" id="PTHR42939:SF5">
    <property type="entry name" value="ABC-TYPE TRANSPORTER ATP-BINDING PROTEIN ECSA"/>
    <property type="match status" value="1"/>
</dbReference>
<dbReference type="InterPro" id="IPR027417">
    <property type="entry name" value="P-loop_NTPase"/>
</dbReference>
<proteinExistence type="predicted"/>
<keyword evidence="1" id="KW-0813">Transport</keyword>
<dbReference type="InterPro" id="IPR051782">
    <property type="entry name" value="ABC_Transporter_VariousFunc"/>
</dbReference>
<dbReference type="EMBL" id="CAJEWE010000010">
    <property type="protein sequence ID" value="CAD2078447.1"/>
    <property type="molecule type" value="Genomic_DNA"/>
</dbReference>
<accession>A0A6V7RM11</accession>
<dbReference type="GO" id="GO:0005524">
    <property type="term" value="F:ATP binding"/>
    <property type="evidence" value="ECO:0007669"/>
    <property type="project" value="UniProtKB-KW"/>
</dbReference>
<protein>
    <submittedName>
        <fullName evidence="5">ABC-type transporter ATP-binding protein EcsA</fullName>
    </submittedName>
</protein>